<gene>
    <name evidence="3" type="ORF">GCM10007879_16130</name>
</gene>
<dbReference type="EMBL" id="BSNI01000002">
    <property type="protein sequence ID" value="GLQ17364.1"/>
    <property type="molecule type" value="Genomic_DNA"/>
</dbReference>
<comment type="caution">
    <text evidence="3">The sequence shown here is derived from an EMBL/GenBank/DDBJ whole genome shotgun (WGS) entry which is preliminary data.</text>
</comment>
<dbReference type="SUPFAM" id="SSF51905">
    <property type="entry name" value="FAD/NAD(P)-binding domain"/>
    <property type="match status" value="1"/>
</dbReference>
<evidence type="ECO:0000313" key="4">
    <source>
        <dbReference type="Proteomes" id="UP001161405"/>
    </source>
</evidence>
<evidence type="ECO:0000256" key="1">
    <source>
        <dbReference type="ARBA" id="ARBA00023002"/>
    </source>
</evidence>
<accession>A0ABQ5UR56</accession>
<keyword evidence="1" id="KW-0560">Oxidoreductase</keyword>
<evidence type="ECO:0000259" key="2">
    <source>
        <dbReference type="Pfam" id="PF01266"/>
    </source>
</evidence>
<reference evidence="3" key="2">
    <citation type="submission" date="2023-01" db="EMBL/GenBank/DDBJ databases">
        <title>Draft genome sequence of Maritalea porphyrae strain NBRC 107169.</title>
        <authorList>
            <person name="Sun Q."/>
            <person name="Mori K."/>
        </authorList>
    </citation>
    <scope>NUCLEOTIDE SEQUENCE</scope>
    <source>
        <strain evidence="3">NBRC 107169</strain>
    </source>
</reference>
<evidence type="ECO:0000313" key="3">
    <source>
        <dbReference type="EMBL" id="GLQ17364.1"/>
    </source>
</evidence>
<name>A0ABQ5UR56_9HYPH</name>
<dbReference type="Gene3D" id="3.30.9.10">
    <property type="entry name" value="D-Amino Acid Oxidase, subunit A, domain 2"/>
    <property type="match status" value="1"/>
</dbReference>
<feature type="domain" description="FAD dependent oxidoreductase" evidence="2">
    <location>
        <begin position="10"/>
        <end position="349"/>
    </location>
</feature>
<dbReference type="Gene3D" id="3.50.50.60">
    <property type="entry name" value="FAD/NAD(P)-binding domain"/>
    <property type="match status" value="1"/>
</dbReference>
<organism evidence="3 4">
    <name type="scientific">Maritalea porphyrae</name>
    <dbReference type="NCBI Taxonomy" id="880732"/>
    <lineage>
        <taxon>Bacteria</taxon>
        <taxon>Pseudomonadati</taxon>
        <taxon>Pseudomonadota</taxon>
        <taxon>Alphaproteobacteria</taxon>
        <taxon>Hyphomicrobiales</taxon>
        <taxon>Devosiaceae</taxon>
        <taxon>Maritalea</taxon>
    </lineage>
</organism>
<sequence>MSNVLSKNYDLAIIGGGVVGLWCAYFAQKSGLKTALFEANTIASGASGGLLGALMPHMPTQWNGKKQFQFDGLVELEDLVAEIEATTGVSCGYARVGRLQPLSRPEHLNDAQERCAAAHDRWQYGERQFEMRIVDEPHSSGWPDSDVMPHGAVFDDLSAHVNPRAVTAALLKSIAGQVDIFEHTPVTSGENKKMTLNDGTMINAKDFIVAAGLGSFDILKPFTPSLAGRPVKGQAALLDTKLDPKLPVLFQQGVYLIVHEDGRTAIGSTSEREFEDARATDQLLEDVIAKARMICPVIKDAPVAERWANLRMQPIGRDPLLGRLPDHDGVHIATGGFKIGFGIAHRMAQAVLAPITGSTPIEIPESFRIENRVNPA</sequence>
<keyword evidence="4" id="KW-1185">Reference proteome</keyword>
<reference evidence="3" key="1">
    <citation type="journal article" date="2014" name="Int. J. Syst. Evol. Microbiol.">
        <title>Complete genome of a new Firmicutes species belonging to the dominant human colonic microbiota ('Ruminococcus bicirculans') reveals two chromosomes and a selective capacity to utilize plant glucans.</title>
        <authorList>
            <consortium name="NISC Comparative Sequencing Program"/>
            <person name="Wegmann U."/>
            <person name="Louis P."/>
            <person name="Goesmann A."/>
            <person name="Henrissat B."/>
            <person name="Duncan S.H."/>
            <person name="Flint H.J."/>
        </authorList>
    </citation>
    <scope>NUCLEOTIDE SEQUENCE</scope>
    <source>
        <strain evidence="3">NBRC 107169</strain>
    </source>
</reference>
<dbReference type="Proteomes" id="UP001161405">
    <property type="component" value="Unassembled WGS sequence"/>
</dbReference>
<dbReference type="Pfam" id="PF01266">
    <property type="entry name" value="DAO"/>
    <property type="match status" value="1"/>
</dbReference>
<dbReference type="InterPro" id="IPR006076">
    <property type="entry name" value="FAD-dep_OxRdtase"/>
</dbReference>
<protein>
    <submittedName>
        <fullName evidence="3">Oxidoreductase</fullName>
    </submittedName>
</protein>
<dbReference type="PANTHER" id="PTHR13847:SF289">
    <property type="entry name" value="GLYCINE OXIDASE"/>
    <property type="match status" value="1"/>
</dbReference>
<dbReference type="InterPro" id="IPR036188">
    <property type="entry name" value="FAD/NAD-bd_sf"/>
</dbReference>
<dbReference type="SUPFAM" id="SSF54373">
    <property type="entry name" value="FAD-linked reductases, C-terminal domain"/>
    <property type="match status" value="1"/>
</dbReference>
<dbReference type="PANTHER" id="PTHR13847">
    <property type="entry name" value="SARCOSINE DEHYDROGENASE-RELATED"/>
    <property type="match status" value="1"/>
</dbReference>
<proteinExistence type="predicted"/>